<dbReference type="Proteomes" id="UP000029780">
    <property type="component" value="Segment"/>
</dbReference>
<reference evidence="1 2" key="1">
    <citation type="journal article" date="2009" name="Proc. Natl. Acad. Sci. U.S.A.">
        <title>Giant Marseillevirus highlights the role of amoebae as a melting pot in emergence of chimeric microorganisms.</title>
        <authorList>
            <person name="Boyer M."/>
            <person name="Yutin N."/>
            <person name="Pagnier I."/>
            <person name="Barrassi L."/>
            <person name="Fournous G."/>
            <person name="Espinosa L."/>
            <person name="Robert C."/>
            <person name="Azza S."/>
            <person name="Sun S."/>
            <person name="Rossmann M.G."/>
            <person name="Suzan-Monti M."/>
            <person name="La Scola B."/>
            <person name="Koonin E.V."/>
            <person name="Raoult D."/>
        </authorList>
    </citation>
    <scope>NUCLEOTIDE SEQUENCE [LARGE SCALE GENOMIC DNA]</scope>
    <source>
        <strain evidence="1 2">T19</strain>
    </source>
</reference>
<evidence type="ECO:0000313" key="2">
    <source>
        <dbReference type="Proteomes" id="UP000029780"/>
    </source>
</evidence>
<name>D2XAK4_GBMV</name>
<dbReference type="OrthoDB" id="23666at10239"/>
<dbReference type="RefSeq" id="YP_003406943.1">
    <property type="nucleotide sequence ID" value="NC_013756.1"/>
</dbReference>
<organism evidence="1 2">
    <name type="scientific">Marseillevirus marseillevirus</name>
    <name type="common">GBM</name>
    <dbReference type="NCBI Taxonomy" id="694581"/>
    <lineage>
        <taxon>Viruses</taxon>
        <taxon>Varidnaviria</taxon>
        <taxon>Bamfordvirae</taxon>
        <taxon>Nucleocytoviricota</taxon>
        <taxon>Megaviricetes</taxon>
        <taxon>Pimascovirales</taxon>
        <taxon>Pimascovirales incertae sedis</taxon>
        <taxon>Marseilleviridae</taxon>
        <taxon>Marseillevirus</taxon>
        <taxon>Marseillevirus massiliense</taxon>
    </lineage>
</organism>
<dbReference type="GeneID" id="8746439"/>
<protein>
    <submittedName>
        <fullName evidence="1">Uncharacterized protein</fullName>
    </submittedName>
</protein>
<dbReference type="KEGG" id="vg:8746439"/>
<accession>D2XAK4</accession>
<dbReference type="EMBL" id="GU071086">
    <property type="protein sequence ID" value="ADB03981.1"/>
    <property type="molecule type" value="Genomic_DNA"/>
</dbReference>
<sequence>MSKYESLPTFCEPLEWFRGKERASFFILPKKNYIFNVEFGKKKIVGKFADGTNKKFSISKKTDERRLYLDSWSFMDGSLKILIEKQESGNWLGRVKVGKEKTFWYVVE</sequence>
<gene>
    <name evidence="1" type="ORF">MAR_ORF202</name>
</gene>
<proteinExistence type="predicted"/>
<keyword evidence="2" id="KW-1185">Reference proteome</keyword>
<evidence type="ECO:0000313" key="1">
    <source>
        <dbReference type="EMBL" id="ADB03981.1"/>
    </source>
</evidence>
<organismHost>
    <name type="scientific">Acanthamoeba</name>
    <dbReference type="NCBI Taxonomy" id="5754"/>
</organismHost>